<comment type="caution">
    <text evidence="1">The sequence shown here is derived from an EMBL/GenBank/DDBJ whole genome shotgun (WGS) entry which is preliminary data.</text>
</comment>
<protein>
    <submittedName>
        <fullName evidence="1">Uncharacterized protein</fullName>
    </submittedName>
</protein>
<gene>
    <name evidence="1" type="ORF">S12H4_49800</name>
</gene>
<accession>X1UB88</accession>
<reference evidence="1" key="1">
    <citation type="journal article" date="2014" name="Front. Microbiol.">
        <title>High frequency of phylogenetically diverse reductive dehalogenase-homologous genes in deep subseafloor sedimentary metagenomes.</title>
        <authorList>
            <person name="Kawai M."/>
            <person name="Futagami T."/>
            <person name="Toyoda A."/>
            <person name="Takaki Y."/>
            <person name="Nishi S."/>
            <person name="Hori S."/>
            <person name="Arai W."/>
            <person name="Tsubouchi T."/>
            <person name="Morono Y."/>
            <person name="Uchiyama I."/>
            <person name="Ito T."/>
            <person name="Fujiyama A."/>
            <person name="Inagaki F."/>
            <person name="Takami H."/>
        </authorList>
    </citation>
    <scope>NUCLEOTIDE SEQUENCE</scope>
    <source>
        <strain evidence="1">Expedition CK06-06</strain>
    </source>
</reference>
<sequence length="153" mass="17997">MENEEEDKNKKEELGDKEKIRYYLEQMAQSKKSPVAKDLVELKHVEVKKQEISPEAQDLANTLKDQLLEHDQFERLSNDELTILESFNNKRMFLSRIAIVANQSRIPLGIEPFKKAELKKILDTLIFKGYLEVEQIEGNDIYILTERGKYRIQ</sequence>
<name>X1UB88_9ZZZZ</name>
<proteinExistence type="predicted"/>
<organism evidence="1">
    <name type="scientific">marine sediment metagenome</name>
    <dbReference type="NCBI Taxonomy" id="412755"/>
    <lineage>
        <taxon>unclassified sequences</taxon>
        <taxon>metagenomes</taxon>
        <taxon>ecological metagenomes</taxon>
    </lineage>
</organism>
<dbReference type="AlphaFoldDB" id="X1UB88"/>
<evidence type="ECO:0000313" key="1">
    <source>
        <dbReference type="EMBL" id="GAJ14764.1"/>
    </source>
</evidence>
<dbReference type="EMBL" id="BARW01031283">
    <property type="protein sequence ID" value="GAJ14764.1"/>
    <property type="molecule type" value="Genomic_DNA"/>
</dbReference>